<gene>
    <name evidence="10" type="ORF">H4O21_09070</name>
</gene>
<keyword evidence="4" id="KW-0378">Hydrolase</keyword>
<dbReference type="Pfam" id="PF00675">
    <property type="entry name" value="Peptidase_M16"/>
    <property type="match status" value="1"/>
</dbReference>
<dbReference type="GO" id="GO:0006508">
    <property type="term" value="P:proteolysis"/>
    <property type="evidence" value="ECO:0007669"/>
    <property type="project" value="UniProtKB-KW"/>
</dbReference>
<dbReference type="InterPro" id="IPR050626">
    <property type="entry name" value="Peptidase_M16"/>
</dbReference>
<evidence type="ECO:0000259" key="8">
    <source>
        <dbReference type="Pfam" id="PF00675"/>
    </source>
</evidence>
<dbReference type="InterPro" id="IPR011249">
    <property type="entry name" value="Metalloenz_LuxS/M16"/>
</dbReference>
<evidence type="ECO:0000256" key="7">
    <source>
        <dbReference type="SAM" id="Coils"/>
    </source>
</evidence>
<dbReference type="EMBL" id="JACJFM010000009">
    <property type="protein sequence ID" value="MBB1486759.1"/>
    <property type="molecule type" value="Genomic_DNA"/>
</dbReference>
<dbReference type="GO" id="GO:0046872">
    <property type="term" value="F:metal ion binding"/>
    <property type="evidence" value="ECO:0007669"/>
    <property type="project" value="UniProtKB-KW"/>
</dbReference>
<evidence type="ECO:0000256" key="2">
    <source>
        <dbReference type="ARBA" id="ARBA00022670"/>
    </source>
</evidence>
<evidence type="ECO:0000313" key="10">
    <source>
        <dbReference type="EMBL" id="MBB1486759.1"/>
    </source>
</evidence>
<keyword evidence="7" id="KW-0175">Coiled coil</keyword>
<dbReference type="PANTHER" id="PTHR43690">
    <property type="entry name" value="NARDILYSIN"/>
    <property type="match status" value="1"/>
</dbReference>
<sequence length="614" mass="69652">MHSPFAPFPLAVKSSCDDNFRMVVTFHCGSANEPESWPGLAHLLEHSLFLGSKGSDGTEHKPGSIQAEFIRMGGHINASTQLYHTSYMLECPADQWQRACRLLACLLFNPELPSSRIIAELEIIEAEYKARCSDARQQIQAILQETLIPDSDFSRFCAGNKKSLAHNDAELIRQITAFYQQYYQLDNMSVYLEHPDSDNSNEFTADISRCFLSARHSTEVCEIADGNRYKVSPVAGQTDEGIKRENSSAQPACFPAKYLYARIIDTGYEWCWLLPVSLLPAFDHLQLPEQFQSRVRMISSQHLLAAIWYQPPDDSNAVISKQEMLKARQQLGQCFSLEYQNSEAKQSITAGQNGIPDAPAIRQTVQQSIYHHYLSGVTNTELLMPSLLRYLNKPEQITLICHPEYPGEHQTRYFRAAYSESIAQIAPPETNQSGLHSRTEHLMPYRRLMSELQQGVLLNEAVSIDCQDNYNQAALLWLTPSKSSATSMSSASESDIPARKKQAHFVAWSMQQQAYRTLRLEKRLGYIVHSSYLEVEKQPGVLLLVQSECSHSGELILAQLHQFIQDNNRINTGALPALWERDWTKQIQRYELAETPLPEQIDLTDWPSIALYSR</sequence>
<keyword evidence="6" id="KW-0482">Metalloprotease</keyword>
<evidence type="ECO:0000256" key="6">
    <source>
        <dbReference type="ARBA" id="ARBA00023049"/>
    </source>
</evidence>
<keyword evidence="11" id="KW-1185">Reference proteome</keyword>
<reference evidence="10 11" key="1">
    <citation type="submission" date="2020-08" db="EMBL/GenBank/DDBJ databases">
        <title>Oceanospirillum sp. nov. isolated from marine sediment.</title>
        <authorList>
            <person name="Ji X."/>
        </authorList>
    </citation>
    <scope>NUCLEOTIDE SEQUENCE [LARGE SCALE GENOMIC DNA]</scope>
    <source>
        <strain evidence="10 11">D5</strain>
    </source>
</reference>
<dbReference type="AlphaFoldDB" id="A0A839IQI7"/>
<dbReference type="GO" id="GO:0008237">
    <property type="term" value="F:metallopeptidase activity"/>
    <property type="evidence" value="ECO:0007669"/>
    <property type="project" value="UniProtKB-KW"/>
</dbReference>
<protein>
    <submittedName>
        <fullName evidence="10">Insulinase family protein</fullName>
    </submittedName>
</protein>
<comment type="similarity">
    <text evidence="1">Belongs to the peptidase M16 family.</text>
</comment>
<dbReference type="RefSeq" id="WP_182808542.1">
    <property type="nucleotide sequence ID" value="NZ_JACJFM010000009.1"/>
</dbReference>
<feature type="coiled-coil region" evidence="7">
    <location>
        <begin position="118"/>
        <end position="145"/>
    </location>
</feature>
<feature type="domain" description="Peptidase M16 N-terminal" evidence="8">
    <location>
        <begin position="19"/>
        <end position="143"/>
    </location>
</feature>
<evidence type="ECO:0000313" key="11">
    <source>
        <dbReference type="Proteomes" id="UP000565262"/>
    </source>
</evidence>
<keyword evidence="5" id="KW-0862">Zinc</keyword>
<dbReference type="PANTHER" id="PTHR43690:SF17">
    <property type="entry name" value="PROTEIN YHJJ"/>
    <property type="match status" value="1"/>
</dbReference>
<comment type="caution">
    <text evidence="10">The sequence shown here is derived from an EMBL/GenBank/DDBJ whole genome shotgun (WGS) entry which is preliminary data.</text>
</comment>
<name>A0A839IQI7_9GAMM</name>
<dbReference type="InterPro" id="IPR011765">
    <property type="entry name" value="Pept_M16_N"/>
</dbReference>
<evidence type="ECO:0000256" key="1">
    <source>
        <dbReference type="ARBA" id="ARBA00007261"/>
    </source>
</evidence>
<dbReference type="SUPFAM" id="SSF63411">
    <property type="entry name" value="LuxS/MPP-like metallohydrolase"/>
    <property type="match status" value="1"/>
</dbReference>
<evidence type="ECO:0000256" key="5">
    <source>
        <dbReference type="ARBA" id="ARBA00022833"/>
    </source>
</evidence>
<dbReference type="Proteomes" id="UP000565262">
    <property type="component" value="Unassembled WGS sequence"/>
</dbReference>
<keyword evidence="3" id="KW-0479">Metal-binding</keyword>
<dbReference type="Gene3D" id="3.30.830.10">
    <property type="entry name" value="Metalloenzyme, LuxS/M16 peptidase-like"/>
    <property type="match status" value="2"/>
</dbReference>
<keyword evidence="2" id="KW-0645">Protease</keyword>
<evidence type="ECO:0000256" key="3">
    <source>
        <dbReference type="ARBA" id="ARBA00022723"/>
    </source>
</evidence>
<organism evidence="10 11">
    <name type="scientific">Oceanospirillum sediminis</name>
    <dbReference type="NCBI Taxonomy" id="2760088"/>
    <lineage>
        <taxon>Bacteria</taxon>
        <taxon>Pseudomonadati</taxon>
        <taxon>Pseudomonadota</taxon>
        <taxon>Gammaproteobacteria</taxon>
        <taxon>Oceanospirillales</taxon>
        <taxon>Oceanospirillaceae</taxon>
        <taxon>Oceanospirillum</taxon>
    </lineage>
</organism>
<evidence type="ECO:0000259" key="9">
    <source>
        <dbReference type="Pfam" id="PF22456"/>
    </source>
</evidence>
<feature type="domain" description="Coenzyme PQQ synthesis protein F-like C-terminal lobe" evidence="9">
    <location>
        <begin position="509"/>
        <end position="569"/>
    </location>
</feature>
<proteinExistence type="inferred from homology"/>
<accession>A0A839IQI7</accession>
<evidence type="ECO:0000256" key="4">
    <source>
        <dbReference type="ARBA" id="ARBA00022801"/>
    </source>
</evidence>
<dbReference type="Pfam" id="PF22456">
    <property type="entry name" value="PqqF-like_C_4"/>
    <property type="match status" value="1"/>
</dbReference>
<dbReference type="InterPro" id="IPR054734">
    <property type="entry name" value="PqqF-like_C_4"/>
</dbReference>